<name>A0A094WHR9_ALKAL</name>
<keyword evidence="3" id="KW-0328">Glycosyltransferase</keyword>
<dbReference type="EMBL" id="ALPT02000032">
    <property type="protein sequence ID" value="KGA97334.1"/>
    <property type="molecule type" value="Genomic_DNA"/>
</dbReference>
<evidence type="ECO:0000313" key="7">
    <source>
        <dbReference type="EMBL" id="KGA97334.1"/>
    </source>
</evidence>
<dbReference type="eggNOG" id="COG0707">
    <property type="taxonomic scope" value="Bacteria"/>
</dbReference>
<dbReference type="SUPFAM" id="SSF53756">
    <property type="entry name" value="UDP-Glycosyltransferase/glycogen phosphorylase"/>
    <property type="match status" value="1"/>
</dbReference>
<gene>
    <name evidence="8" type="ORF">AJ85_02895</name>
    <name evidence="7" type="ORF">BALCAV_0211040</name>
</gene>
<evidence type="ECO:0000313" key="8">
    <source>
        <dbReference type="EMBL" id="THG91709.1"/>
    </source>
</evidence>
<reference evidence="7 9" key="1">
    <citation type="journal article" date="2014" name="Genome Announc.">
        <title>Draft Genome Sequence of Bacillus alcalophilus AV1934, a Classic Alkaliphile Isolated from Human Feces in 1934.</title>
        <authorList>
            <person name="Attie O."/>
            <person name="Jayaprakash A."/>
            <person name="Shah H."/>
            <person name="Paulsen I.T."/>
            <person name="Morino M."/>
            <person name="Takahashi Y."/>
            <person name="Narumi I."/>
            <person name="Sachidanandam R."/>
            <person name="Satoh K."/>
            <person name="Ito M."/>
            <person name="Krulwich T.A."/>
        </authorList>
    </citation>
    <scope>NUCLEOTIDE SEQUENCE [LARGE SCALE GENOMIC DNA]</scope>
    <source>
        <strain evidence="7 9">AV1934</strain>
    </source>
</reference>
<reference evidence="8 10" key="2">
    <citation type="submission" date="2014-01" db="EMBL/GenBank/DDBJ databases">
        <title>Draft genome sequencing of Bacillus alcalophilus CGMCC 1.3604.</title>
        <authorList>
            <person name="Yang J."/>
            <person name="Diao L."/>
            <person name="Yang S."/>
        </authorList>
    </citation>
    <scope>NUCLEOTIDE SEQUENCE [LARGE SCALE GENOMIC DNA]</scope>
    <source>
        <strain evidence="8 10">CGMCC 1.3604</strain>
    </source>
</reference>
<evidence type="ECO:0008006" key="11">
    <source>
        <dbReference type="Google" id="ProtNLM"/>
    </source>
</evidence>
<dbReference type="EMBL" id="JALP01000053">
    <property type="protein sequence ID" value="THG91709.1"/>
    <property type="molecule type" value="Genomic_DNA"/>
</dbReference>
<dbReference type="Proteomes" id="UP000297014">
    <property type="component" value="Unassembled WGS sequence"/>
</dbReference>
<evidence type="ECO:0000256" key="2">
    <source>
        <dbReference type="ARBA" id="ARBA00006962"/>
    </source>
</evidence>
<dbReference type="Proteomes" id="UP000002754">
    <property type="component" value="Unassembled WGS sequence"/>
</dbReference>
<dbReference type="Pfam" id="PF06925">
    <property type="entry name" value="MGDG_synth"/>
    <property type="match status" value="1"/>
</dbReference>
<dbReference type="STRING" id="1218173.BALCAV_0211040"/>
<dbReference type="GO" id="GO:0009247">
    <property type="term" value="P:glycolipid biosynthetic process"/>
    <property type="evidence" value="ECO:0007669"/>
    <property type="project" value="InterPro"/>
</dbReference>
<dbReference type="PANTHER" id="PTHR43025">
    <property type="entry name" value="MONOGALACTOSYLDIACYLGLYCEROL SYNTHASE"/>
    <property type="match status" value="1"/>
</dbReference>
<evidence type="ECO:0000256" key="3">
    <source>
        <dbReference type="ARBA" id="ARBA00022676"/>
    </source>
</evidence>
<comment type="caution">
    <text evidence="7">The sequence shown here is derived from an EMBL/GenBank/DDBJ whole genome shotgun (WGS) entry which is preliminary data.</text>
</comment>
<keyword evidence="9" id="KW-1185">Reference proteome</keyword>
<dbReference type="InterPro" id="IPR007235">
    <property type="entry name" value="Glyco_trans_28_C"/>
</dbReference>
<evidence type="ECO:0000259" key="6">
    <source>
        <dbReference type="Pfam" id="PF06925"/>
    </source>
</evidence>
<evidence type="ECO:0000256" key="1">
    <source>
        <dbReference type="ARBA" id="ARBA00004370"/>
    </source>
</evidence>
<protein>
    <recommendedName>
        <fullName evidence="11">Galactosyldiacylglycerol synthase</fullName>
    </recommendedName>
</protein>
<dbReference type="GO" id="GO:0016020">
    <property type="term" value="C:membrane"/>
    <property type="evidence" value="ECO:0007669"/>
    <property type="project" value="UniProtKB-SubCell"/>
</dbReference>
<evidence type="ECO:0000256" key="4">
    <source>
        <dbReference type="ARBA" id="ARBA00022679"/>
    </source>
</evidence>
<sequence>MDSQPLIFSASIGQGHQQAALSLQKELMRSSSYKPEIIDIFKWIHPMLHFGIRSSYLWMLKKKPQMWGRFYSRLNRFNFFERKAMKWLASQLEQFISKREVPFVISTHPLATWLLSIAKEEGRKRFPLFSVITDFRFHPAYISEQVDGYFTIDETADLVLRQLGLNNQRVFQTGIPFPCSPSSYDQKTLREQFEINCEQPAIMLASGSDGLMDFLTIIDNLEELPLEVTVLCMVGHNQTMMKKLQTKKSKHRILIRPFTSLFLEYIQSCDLIVTKAGGLTVSEALACETPIVLYEPIVGHEEENALILEKWGAALFAKDSSELIKDIYSVIANQETRNELLTRARKYRKPEAAKEITTHILHLLIQYPLESQHSYESYDVLPVAKSKEQG</sequence>
<comment type="subcellular location">
    <subcellularLocation>
        <location evidence="1">Membrane</location>
    </subcellularLocation>
</comment>
<keyword evidence="4" id="KW-0808">Transferase</keyword>
<dbReference type="Pfam" id="PF04101">
    <property type="entry name" value="Glyco_tran_28_C"/>
    <property type="match status" value="1"/>
</dbReference>
<dbReference type="AlphaFoldDB" id="A0A094WHR9"/>
<proteinExistence type="inferred from homology"/>
<evidence type="ECO:0000259" key="5">
    <source>
        <dbReference type="Pfam" id="PF04101"/>
    </source>
</evidence>
<dbReference type="OrthoDB" id="9815663at2"/>
<dbReference type="InterPro" id="IPR009695">
    <property type="entry name" value="Diacylglyc_glucosyltr_N"/>
</dbReference>
<dbReference type="Gene3D" id="3.40.50.2000">
    <property type="entry name" value="Glycogen Phosphorylase B"/>
    <property type="match status" value="1"/>
</dbReference>
<dbReference type="RefSeq" id="WP_003321884.1">
    <property type="nucleotide sequence ID" value="NZ_ALPT02000032.1"/>
</dbReference>
<feature type="domain" description="Diacylglycerol glucosyltransferase N-terminal" evidence="6">
    <location>
        <begin position="16"/>
        <end position="176"/>
    </location>
</feature>
<organism evidence="7 9">
    <name type="scientific">Alkalihalobacillus alcalophilus ATCC 27647 = CGMCC 1.3604</name>
    <dbReference type="NCBI Taxonomy" id="1218173"/>
    <lineage>
        <taxon>Bacteria</taxon>
        <taxon>Bacillati</taxon>
        <taxon>Bacillota</taxon>
        <taxon>Bacilli</taxon>
        <taxon>Bacillales</taxon>
        <taxon>Bacillaceae</taxon>
        <taxon>Alkalihalobacillus</taxon>
    </lineage>
</organism>
<evidence type="ECO:0000313" key="10">
    <source>
        <dbReference type="Proteomes" id="UP000297014"/>
    </source>
</evidence>
<feature type="domain" description="Glycosyl transferase family 28 C-terminal" evidence="5">
    <location>
        <begin position="207"/>
        <end position="355"/>
    </location>
</feature>
<evidence type="ECO:0000313" key="9">
    <source>
        <dbReference type="Proteomes" id="UP000002754"/>
    </source>
</evidence>
<dbReference type="GO" id="GO:0016758">
    <property type="term" value="F:hexosyltransferase activity"/>
    <property type="evidence" value="ECO:0007669"/>
    <property type="project" value="InterPro"/>
</dbReference>
<dbReference type="InterPro" id="IPR050519">
    <property type="entry name" value="Glycosyltransf_28_UgtP"/>
</dbReference>
<dbReference type="PANTHER" id="PTHR43025:SF3">
    <property type="entry name" value="MONOGALACTOSYLDIACYLGLYCEROL SYNTHASE 1, CHLOROPLASTIC"/>
    <property type="match status" value="1"/>
</dbReference>
<comment type="similarity">
    <text evidence="2">Belongs to the glycosyltransferase 28 family.</text>
</comment>
<accession>A0A094WHR9</accession>